<evidence type="ECO:0000313" key="1">
    <source>
        <dbReference type="EMBL" id="KIK41550.1"/>
    </source>
</evidence>
<accession>A0A0C9ZUL8</accession>
<keyword evidence="2" id="KW-1185">Reference proteome</keyword>
<gene>
    <name evidence="1" type="ORF">CY34DRAFT_805918</name>
</gene>
<reference evidence="1 2" key="1">
    <citation type="submission" date="2014-04" db="EMBL/GenBank/DDBJ databases">
        <authorList>
            <consortium name="DOE Joint Genome Institute"/>
            <person name="Kuo A."/>
            <person name="Ruytinx J."/>
            <person name="Rineau F."/>
            <person name="Colpaert J."/>
            <person name="Kohler A."/>
            <person name="Nagy L.G."/>
            <person name="Floudas D."/>
            <person name="Copeland A."/>
            <person name="Barry K.W."/>
            <person name="Cichocki N."/>
            <person name="Veneault-Fourrey C."/>
            <person name="LaButti K."/>
            <person name="Lindquist E.A."/>
            <person name="Lipzen A."/>
            <person name="Lundell T."/>
            <person name="Morin E."/>
            <person name="Murat C."/>
            <person name="Sun H."/>
            <person name="Tunlid A."/>
            <person name="Henrissat B."/>
            <person name="Grigoriev I.V."/>
            <person name="Hibbett D.S."/>
            <person name="Martin F."/>
            <person name="Nordberg H.P."/>
            <person name="Cantor M.N."/>
            <person name="Hua S.X."/>
        </authorList>
    </citation>
    <scope>NUCLEOTIDE SEQUENCE [LARGE SCALE GENOMIC DNA]</scope>
    <source>
        <strain evidence="1 2">UH-Slu-Lm8-n1</strain>
    </source>
</reference>
<reference evidence="2" key="2">
    <citation type="submission" date="2015-01" db="EMBL/GenBank/DDBJ databases">
        <title>Evolutionary Origins and Diversification of the Mycorrhizal Mutualists.</title>
        <authorList>
            <consortium name="DOE Joint Genome Institute"/>
            <consortium name="Mycorrhizal Genomics Consortium"/>
            <person name="Kohler A."/>
            <person name="Kuo A."/>
            <person name="Nagy L.G."/>
            <person name="Floudas D."/>
            <person name="Copeland A."/>
            <person name="Barry K.W."/>
            <person name="Cichocki N."/>
            <person name="Veneault-Fourrey C."/>
            <person name="LaButti K."/>
            <person name="Lindquist E.A."/>
            <person name="Lipzen A."/>
            <person name="Lundell T."/>
            <person name="Morin E."/>
            <person name="Murat C."/>
            <person name="Riley R."/>
            <person name="Ohm R."/>
            <person name="Sun H."/>
            <person name="Tunlid A."/>
            <person name="Henrissat B."/>
            <person name="Grigoriev I.V."/>
            <person name="Hibbett D.S."/>
            <person name="Martin F."/>
        </authorList>
    </citation>
    <scope>NUCLEOTIDE SEQUENCE [LARGE SCALE GENOMIC DNA]</scope>
    <source>
        <strain evidence="2">UH-Slu-Lm8-n1</strain>
    </source>
</reference>
<organism evidence="1 2">
    <name type="scientific">Suillus luteus UH-Slu-Lm8-n1</name>
    <dbReference type="NCBI Taxonomy" id="930992"/>
    <lineage>
        <taxon>Eukaryota</taxon>
        <taxon>Fungi</taxon>
        <taxon>Dikarya</taxon>
        <taxon>Basidiomycota</taxon>
        <taxon>Agaricomycotina</taxon>
        <taxon>Agaricomycetes</taxon>
        <taxon>Agaricomycetidae</taxon>
        <taxon>Boletales</taxon>
        <taxon>Suillineae</taxon>
        <taxon>Suillaceae</taxon>
        <taxon>Suillus</taxon>
    </lineage>
</organism>
<protein>
    <submittedName>
        <fullName evidence="1">Uncharacterized protein</fullName>
    </submittedName>
</protein>
<sequence length="91" mass="9695">MNADHYVLFRVLPVSTPGPPRHASTRPSVLPSLPPLAAFKSSPITPGVSFAYKRILSPSASMLLSSGFLPFACRDISDARLCSLTGRSPNV</sequence>
<evidence type="ECO:0000313" key="2">
    <source>
        <dbReference type="Proteomes" id="UP000054485"/>
    </source>
</evidence>
<name>A0A0C9ZUL8_9AGAM</name>
<dbReference type="Proteomes" id="UP000054485">
    <property type="component" value="Unassembled WGS sequence"/>
</dbReference>
<dbReference type="EMBL" id="KN835265">
    <property type="protein sequence ID" value="KIK41550.1"/>
    <property type="molecule type" value="Genomic_DNA"/>
</dbReference>
<dbReference type="HOGENOM" id="CLU_2428515_0_0_1"/>
<dbReference type="AlphaFoldDB" id="A0A0C9ZUL8"/>
<proteinExistence type="predicted"/>
<dbReference type="InParanoid" id="A0A0C9ZUL8"/>